<dbReference type="EMBL" id="JANAKD010001337">
    <property type="protein sequence ID" value="KAJ3480551.1"/>
    <property type="molecule type" value="Genomic_DNA"/>
</dbReference>
<dbReference type="Proteomes" id="UP001148737">
    <property type="component" value="Unassembled WGS sequence"/>
</dbReference>
<comment type="caution">
    <text evidence="1">The sequence shown here is derived from an EMBL/GenBank/DDBJ whole genome shotgun (WGS) entry which is preliminary data.</text>
</comment>
<evidence type="ECO:0000313" key="2">
    <source>
        <dbReference type="Proteomes" id="UP001148737"/>
    </source>
</evidence>
<sequence>MVYRYTLPPQRSPYACQQRELSLRSQTISNAIASSPALKRASLYAYGSASSKSASRNYQSWVDQADKENVKIATYPVSSKNVFEEDSCQYDPADPTTWGIKPLPPLPRDSESSTKASSIMSKSDDDAAMLQSPVLQPYSEPDTPSHNLAQLIGDHLRINDDSVDDTHHRTTSSSYHDPESEPSRVQSPIPNGKTNMLSVTNLAKYGKTNDRLSNLRSGSPSSAAEDFFMEEISDPQYDSSLISRYRFASSPGGSTSNEHVKGYDGAYETVVSSRPSLAPSPSPSVDGRSPLRRAKRRASQFSLRSLSKSFTRPRLGFRRWANSVYRESSRRFNIAKQKIKQHAETERRDFAAWKAQRRKSKATEAQDSATNGHHKNHDWWKEGMAKYQASKLGRFQKV</sequence>
<protein>
    <submittedName>
        <fullName evidence="1">Uncharacterized protein</fullName>
    </submittedName>
</protein>
<name>A0ACC1QMF7_9HYPO</name>
<gene>
    <name evidence="1" type="ORF">NLG97_g8045</name>
</gene>
<evidence type="ECO:0000313" key="1">
    <source>
        <dbReference type="EMBL" id="KAJ3480551.1"/>
    </source>
</evidence>
<organism evidence="1 2">
    <name type="scientific">Lecanicillium saksenae</name>
    <dbReference type="NCBI Taxonomy" id="468837"/>
    <lineage>
        <taxon>Eukaryota</taxon>
        <taxon>Fungi</taxon>
        <taxon>Dikarya</taxon>
        <taxon>Ascomycota</taxon>
        <taxon>Pezizomycotina</taxon>
        <taxon>Sordariomycetes</taxon>
        <taxon>Hypocreomycetidae</taxon>
        <taxon>Hypocreales</taxon>
        <taxon>Cordycipitaceae</taxon>
        <taxon>Lecanicillium</taxon>
    </lineage>
</organism>
<keyword evidence="2" id="KW-1185">Reference proteome</keyword>
<accession>A0ACC1QMF7</accession>
<reference evidence="1" key="1">
    <citation type="submission" date="2022-07" db="EMBL/GenBank/DDBJ databases">
        <title>Genome Sequence of Lecanicillium saksenae.</title>
        <authorList>
            <person name="Buettner E."/>
        </authorList>
    </citation>
    <scope>NUCLEOTIDE SEQUENCE</scope>
    <source>
        <strain evidence="1">VT-O1</strain>
    </source>
</reference>
<proteinExistence type="predicted"/>